<proteinExistence type="predicted"/>
<organism evidence="2 3">
    <name type="scientific">Parathielavia hyrcaniae</name>
    <dbReference type="NCBI Taxonomy" id="113614"/>
    <lineage>
        <taxon>Eukaryota</taxon>
        <taxon>Fungi</taxon>
        <taxon>Dikarya</taxon>
        <taxon>Ascomycota</taxon>
        <taxon>Pezizomycotina</taxon>
        <taxon>Sordariomycetes</taxon>
        <taxon>Sordariomycetidae</taxon>
        <taxon>Sordariales</taxon>
        <taxon>Chaetomiaceae</taxon>
        <taxon>Parathielavia</taxon>
    </lineage>
</organism>
<keyword evidence="1" id="KW-1133">Transmembrane helix</keyword>
<keyword evidence="3" id="KW-1185">Reference proteome</keyword>
<dbReference type="EMBL" id="MU863638">
    <property type="protein sequence ID" value="KAK4100816.1"/>
    <property type="molecule type" value="Genomic_DNA"/>
</dbReference>
<keyword evidence="1" id="KW-0812">Transmembrane</keyword>
<evidence type="ECO:0000256" key="1">
    <source>
        <dbReference type="SAM" id="Phobius"/>
    </source>
</evidence>
<keyword evidence="1" id="KW-0472">Membrane</keyword>
<protein>
    <submittedName>
        <fullName evidence="2">Uncharacterized protein</fullName>
    </submittedName>
</protein>
<evidence type="ECO:0000313" key="2">
    <source>
        <dbReference type="EMBL" id="KAK4100816.1"/>
    </source>
</evidence>
<accession>A0AAN6Q4H5</accession>
<dbReference type="AlphaFoldDB" id="A0AAN6Q4H5"/>
<feature type="transmembrane region" description="Helical" evidence="1">
    <location>
        <begin position="247"/>
        <end position="266"/>
    </location>
</feature>
<evidence type="ECO:0000313" key="3">
    <source>
        <dbReference type="Proteomes" id="UP001305647"/>
    </source>
</evidence>
<reference evidence="2" key="2">
    <citation type="submission" date="2023-05" db="EMBL/GenBank/DDBJ databases">
        <authorList>
            <consortium name="Lawrence Berkeley National Laboratory"/>
            <person name="Steindorff A."/>
            <person name="Hensen N."/>
            <person name="Bonometti L."/>
            <person name="Westerberg I."/>
            <person name="Brannstrom I.O."/>
            <person name="Guillou S."/>
            <person name="Cros-Aarteil S."/>
            <person name="Calhoun S."/>
            <person name="Haridas S."/>
            <person name="Kuo A."/>
            <person name="Mondo S."/>
            <person name="Pangilinan J."/>
            <person name="Riley R."/>
            <person name="Labutti K."/>
            <person name="Andreopoulos B."/>
            <person name="Lipzen A."/>
            <person name="Chen C."/>
            <person name="Yanf M."/>
            <person name="Daum C."/>
            <person name="Ng V."/>
            <person name="Clum A."/>
            <person name="Ohm R."/>
            <person name="Martin F."/>
            <person name="Silar P."/>
            <person name="Natvig D."/>
            <person name="Lalanne C."/>
            <person name="Gautier V."/>
            <person name="Ament-Velasquez S.L."/>
            <person name="Kruys A."/>
            <person name="Hutchinson M.I."/>
            <person name="Powell A.J."/>
            <person name="Barry K."/>
            <person name="Miller A.N."/>
            <person name="Grigoriev I.V."/>
            <person name="Debuchy R."/>
            <person name="Gladieux P."/>
            <person name="Thoren M.H."/>
            <person name="Johannesson H."/>
        </authorList>
    </citation>
    <scope>NUCLEOTIDE SEQUENCE</scope>
    <source>
        <strain evidence="2">CBS 757.83</strain>
    </source>
</reference>
<comment type="caution">
    <text evidence="2">The sequence shown here is derived from an EMBL/GenBank/DDBJ whole genome shotgun (WGS) entry which is preliminary data.</text>
</comment>
<feature type="transmembrane region" description="Helical" evidence="1">
    <location>
        <begin position="29"/>
        <end position="51"/>
    </location>
</feature>
<dbReference type="Proteomes" id="UP001305647">
    <property type="component" value="Unassembled WGS sequence"/>
</dbReference>
<reference evidence="2" key="1">
    <citation type="journal article" date="2023" name="Mol. Phylogenet. Evol.">
        <title>Genome-scale phylogeny and comparative genomics of the fungal order Sordariales.</title>
        <authorList>
            <person name="Hensen N."/>
            <person name="Bonometti L."/>
            <person name="Westerberg I."/>
            <person name="Brannstrom I.O."/>
            <person name="Guillou S."/>
            <person name="Cros-Aarteil S."/>
            <person name="Calhoun S."/>
            <person name="Haridas S."/>
            <person name="Kuo A."/>
            <person name="Mondo S."/>
            <person name="Pangilinan J."/>
            <person name="Riley R."/>
            <person name="LaButti K."/>
            <person name="Andreopoulos B."/>
            <person name="Lipzen A."/>
            <person name="Chen C."/>
            <person name="Yan M."/>
            <person name="Daum C."/>
            <person name="Ng V."/>
            <person name="Clum A."/>
            <person name="Steindorff A."/>
            <person name="Ohm R.A."/>
            <person name="Martin F."/>
            <person name="Silar P."/>
            <person name="Natvig D.O."/>
            <person name="Lalanne C."/>
            <person name="Gautier V."/>
            <person name="Ament-Velasquez S.L."/>
            <person name="Kruys A."/>
            <person name="Hutchinson M.I."/>
            <person name="Powell A.J."/>
            <person name="Barry K."/>
            <person name="Miller A.N."/>
            <person name="Grigoriev I.V."/>
            <person name="Debuchy R."/>
            <person name="Gladieux P."/>
            <person name="Hiltunen Thoren M."/>
            <person name="Johannesson H."/>
        </authorList>
    </citation>
    <scope>NUCLEOTIDE SEQUENCE</scope>
    <source>
        <strain evidence="2">CBS 757.83</strain>
    </source>
</reference>
<name>A0AAN6Q4H5_9PEZI</name>
<sequence>MLCVLCVAMPARSMTLGHEMGVARTGATYIYIAFLSFASYFSGLSVTLGYLGRKEASQLSRCGRPVTAYWWWWCEDVLPLSDDAPHLTLGFLWRGGFEYGMVPIVWGTTEVLLLVWLWCCTARDMGRGRSPARCTHTQRLALAFGFEKRHCRLAWLPPLPWPPHFSRDFLSHAWRAQQNLVSSSSVGPVCIQGSCLSDMAACTGWAGLAGLVCGYVPRCGVVFRNLFPVSRAGGSQRHLHAREQGQALLHIFVLVMVVVVVLPPLVSVQP</sequence>
<gene>
    <name evidence="2" type="ORF">N658DRAFT_83479</name>
</gene>